<keyword evidence="3" id="KW-1185">Reference proteome</keyword>
<dbReference type="EMBL" id="LR746273">
    <property type="protein sequence ID" value="CAA7404290.1"/>
    <property type="molecule type" value="Genomic_DNA"/>
</dbReference>
<name>A0A7I8JB64_SPIIN</name>
<evidence type="ECO:0000313" key="2">
    <source>
        <dbReference type="EMBL" id="CAA7404290.1"/>
    </source>
</evidence>
<gene>
    <name evidence="1" type="ORF">SI7747_10013851</name>
    <name evidence="2" type="ORF">SI8410_10014968</name>
</gene>
<dbReference type="EMBL" id="LR743597">
    <property type="protein sequence ID" value="CAA2628204.1"/>
    <property type="molecule type" value="Genomic_DNA"/>
</dbReference>
<dbReference type="Proteomes" id="UP000663760">
    <property type="component" value="Chromosome 10"/>
</dbReference>
<proteinExistence type="predicted"/>
<accession>A0A7I8JB64</accession>
<dbReference type="AlphaFoldDB" id="A0A7I8JB64"/>
<organism evidence="1">
    <name type="scientific">Spirodela intermedia</name>
    <name type="common">Intermediate duckweed</name>
    <dbReference type="NCBI Taxonomy" id="51605"/>
    <lineage>
        <taxon>Eukaryota</taxon>
        <taxon>Viridiplantae</taxon>
        <taxon>Streptophyta</taxon>
        <taxon>Embryophyta</taxon>
        <taxon>Tracheophyta</taxon>
        <taxon>Spermatophyta</taxon>
        <taxon>Magnoliopsida</taxon>
        <taxon>Liliopsida</taxon>
        <taxon>Araceae</taxon>
        <taxon>Lemnoideae</taxon>
        <taxon>Spirodela</taxon>
    </lineage>
</organism>
<sequence>MAFLLFFAMNRLICHLCVNLVVYRRL</sequence>
<reference evidence="1" key="1">
    <citation type="submission" date="2019-12" db="EMBL/GenBank/DDBJ databases">
        <authorList>
            <person name="Scholz U."/>
            <person name="Mascher M."/>
            <person name="Fiebig A."/>
        </authorList>
    </citation>
    <scope>NUCLEOTIDE SEQUENCE</scope>
</reference>
<evidence type="ECO:0000313" key="3">
    <source>
        <dbReference type="Proteomes" id="UP000663760"/>
    </source>
</evidence>
<evidence type="ECO:0000313" key="1">
    <source>
        <dbReference type="EMBL" id="CAA2628204.1"/>
    </source>
</evidence>
<protein>
    <submittedName>
        <fullName evidence="1">Uncharacterized protein</fullName>
    </submittedName>
</protein>